<name>A0ABX8XTL2_9ACTN</name>
<dbReference type="RefSeq" id="WP_220648040.1">
    <property type="nucleotide sequence ID" value="NZ_CP080647.1"/>
</dbReference>
<evidence type="ECO:0000313" key="2">
    <source>
        <dbReference type="EMBL" id="QYX79238.1"/>
    </source>
</evidence>
<feature type="signal peptide" evidence="1">
    <location>
        <begin position="1"/>
        <end position="35"/>
    </location>
</feature>
<evidence type="ECO:0008006" key="4">
    <source>
        <dbReference type="Google" id="ProtNLM"/>
    </source>
</evidence>
<keyword evidence="3" id="KW-1185">Reference proteome</keyword>
<organism evidence="2 3">
    <name type="scientific">Streptomyces akebiae</name>
    <dbReference type="NCBI Taxonomy" id="2865673"/>
    <lineage>
        <taxon>Bacteria</taxon>
        <taxon>Bacillati</taxon>
        <taxon>Actinomycetota</taxon>
        <taxon>Actinomycetes</taxon>
        <taxon>Kitasatosporales</taxon>
        <taxon>Streptomycetaceae</taxon>
        <taxon>Streptomyces</taxon>
    </lineage>
</organism>
<gene>
    <name evidence="2" type="ORF">K1J60_24385</name>
</gene>
<dbReference type="Gene3D" id="2.30.30.40">
    <property type="entry name" value="SH3 Domains"/>
    <property type="match status" value="1"/>
</dbReference>
<feature type="chain" id="PRO_5046287307" description="SH3b domain-containing protein" evidence="1">
    <location>
        <begin position="36"/>
        <end position="112"/>
    </location>
</feature>
<accession>A0ABX8XTL2</accession>
<reference evidence="2 3" key="1">
    <citation type="submission" date="2021-08" db="EMBL/GenBank/DDBJ databases">
        <authorList>
            <person name="Ping M."/>
        </authorList>
    </citation>
    <scope>NUCLEOTIDE SEQUENCE [LARGE SCALE GENOMIC DNA]</scope>
    <source>
        <strain evidence="2 3">MG28</strain>
    </source>
</reference>
<dbReference type="EMBL" id="CP080647">
    <property type="protein sequence ID" value="QYX79238.1"/>
    <property type="molecule type" value="Genomic_DNA"/>
</dbReference>
<sequence>MRFASHRLRTAVSGLTAATALALGVTVVAAPSASAAVGSSACTKNIKDATYMVNNYAGTTMQSGPGYKYKDVKFLELGTDVRVYCETYKNGYNWYYGKAGKKKGWVVSRDFH</sequence>
<keyword evidence="1" id="KW-0732">Signal</keyword>
<evidence type="ECO:0000313" key="3">
    <source>
        <dbReference type="Proteomes" id="UP000827138"/>
    </source>
</evidence>
<proteinExistence type="predicted"/>
<protein>
    <recommendedName>
        <fullName evidence="4">SH3b domain-containing protein</fullName>
    </recommendedName>
</protein>
<dbReference type="Proteomes" id="UP000827138">
    <property type="component" value="Chromosome"/>
</dbReference>
<evidence type="ECO:0000256" key="1">
    <source>
        <dbReference type="SAM" id="SignalP"/>
    </source>
</evidence>